<dbReference type="PROSITE" id="PS00012">
    <property type="entry name" value="PHOSPHOPANTETHEINE"/>
    <property type="match status" value="3"/>
</dbReference>
<feature type="domain" description="Carrier" evidence="5">
    <location>
        <begin position="2080"/>
        <end position="2155"/>
    </location>
</feature>
<dbReference type="InterPro" id="IPR001242">
    <property type="entry name" value="Condensation_dom"/>
</dbReference>
<dbReference type="InterPro" id="IPR029058">
    <property type="entry name" value="AB_hydrolase_fold"/>
</dbReference>
<dbReference type="SUPFAM" id="SSF56801">
    <property type="entry name" value="Acetyl-CoA synthetase-like"/>
    <property type="match status" value="4"/>
</dbReference>
<dbReference type="PANTHER" id="PTHR45527">
    <property type="entry name" value="NONRIBOSOMAL PEPTIDE SYNTHETASE"/>
    <property type="match status" value="1"/>
</dbReference>
<dbReference type="FunFam" id="2.30.38.10:FF:000001">
    <property type="entry name" value="Non-ribosomal peptide synthetase PvdI"/>
    <property type="match status" value="3"/>
</dbReference>
<organism evidence="6 7">
    <name type="scientific">Chitinophaga tropicalis</name>
    <dbReference type="NCBI Taxonomy" id="2683588"/>
    <lineage>
        <taxon>Bacteria</taxon>
        <taxon>Pseudomonadati</taxon>
        <taxon>Bacteroidota</taxon>
        <taxon>Chitinophagia</taxon>
        <taxon>Chitinophagales</taxon>
        <taxon>Chitinophagaceae</taxon>
        <taxon>Chitinophaga</taxon>
    </lineage>
</organism>
<dbReference type="GO" id="GO:0005737">
    <property type="term" value="C:cytoplasm"/>
    <property type="evidence" value="ECO:0007669"/>
    <property type="project" value="TreeGrafter"/>
</dbReference>
<dbReference type="InterPro" id="IPR001031">
    <property type="entry name" value="Thioesterase"/>
</dbReference>
<dbReference type="FunFam" id="1.10.1200.10:FF:000005">
    <property type="entry name" value="Nonribosomal peptide synthetase 1"/>
    <property type="match status" value="1"/>
</dbReference>
<dbReference type="NCBIfam" id="TIGR01733">
    <property type="entry name" value="AA-adenyl-dom"/>
    <property type="match status" value="4"/>
</dbReference>
<dbReference type="FunFam" id="1.10.1200.10:FF:000016">
    <property type="entry name" value="Non-ribosomal peptide synthase"/>
    <property type="match status" value="1"/>
</dbReference>
<dbReference type="InterPro" id="IPR009081">
    <property type="entry name" value="PP-bd_ACP"/>
</dbReference>
<comment type="cofactor">
    <cofactor evidence="1">
        <name>pantetheine 4'-phosphate</name>
        <dbReference type="ChEBI" id="CHEBI:47942"/>
    </cofactor>
</comment>
<comment type="similarity">
    <text evidence="2">Belongs to the ATP-dependent AMP-binding enzyme family.</text>
</comment>
<accession>A0A7K1U247</accession>
<dbReference type="PANTHER" id="PTHR45527:SF1">
    <property type="entry name" value="FATTY ACID SYNTHASE"/>
    <property type="match status" value="1"/>
</dbReference>
<evidence type="ECO:0000313" key="7">
    <source>
        <dbReference type="Proteomes" id="UP000461730"/>
    </source>
</evidence>
<dbReference type="PROSITE" id="PS00455">
    <property type="entry name" value="AMP_BINDING"/>
    <property type="match status" value="4"/>
</dbReference>
<evidence type="ECO:0000256" key="2">
    <source>
        <dbReference type="ARBA" id="ARBA00006432"/>
    </source>
</evidence>
<dbReference type="Pfam" id="PF13193">
    <property type="entry name" value="AMP-binding_C"/>
    <property type="match status" value="4"/>
</dbReference>
<dbReference type="InterPro" id="IPR045851">
    <property type="entry name" value="AMP-bd_C_sf"/>
</dbReference>
<dbReference type="InterPro" id="IPR010071">
    <property type="entry name" value="AA_adenyl_dom"/>
</dbReference>
<dbReference type="FunFam" id="3.40.50.12780:FF:000012">
    <property type="entry name" value="Non-ribosomal peptide synthetase"/>
    <property type="match status" value="2"/>
</dbReference>
<feature type="domain" description="Carrier" evidence="5">
    <location>
        <begin position="3139"/>
        <end position="3214"/>
    </location>
</feature>
<sequence length="4545" mass="505252">MTDLNLAEVIGLLDEAEGLGIKISCADEELVVRIPKEVKADAAFLGRLKANKPHLLEYFTRRRLHTSADTVRAYDRRELTHIPLSFSQERLWVVDQMEGSVHYHIPVVLRLKGALDIPALTTAIRRIVTRHEVLRTVIRDEQGVLCQEVLDIKDWQMEVLEGDGLLHDESYLKEAVDSWNAVPFNLAKDYMLRARLFILQPEEYLLQVVMHHVASDGWSMAVMIKELVAYYNAAAAKAAMPVPLLPFQYADYAIWQRSAEQERLLAGKLAYWKEKLQGLSPLVLPADLTRKPIRSMDGNVLYFALGAELSEELERLSLARGVTLYMTTLAAFSVLLSRFSGQEDVILGTPVAGRGQKELESLVGCFINTLVLRTSLEGNPAFIELLDRVKSTSLEAFENQEVPYEKVVDAVAREGGHSMRNLFNVMFVFQNTVRPADMTNALHGLQLLQETHTRTTSKFDLTLTIGQGTEGLEVTIEYATDLYRETTIRRMAAHYEQLLRSIVKDPHKRVAQLEIMPADVKTLLLKTFNTALPVYPAGPLLSELFAIQAGKTPDNTAVFYGGQEFSYKQLDEESNRLANYLRKRGIQEGRLVAVCIDRSTDLVIALLGILKAGGAYLPLDPAYPAERLALMLEAANVALVLSTSSYRGALPQQDEVILLDNNSELAAMPLLLLTESVPDLSALAYVIFTSGSTGVPKGVMIEHGALRNYCLAFSRYFDIGSTDKVMMQSSVSFDTLVEEIFPALLNGAGVVIVKEGGKDIDTLTSYIENGLVTVVSTTPMVIDWLNRSLSHTGRLRYLISGGDVLQPSYIDRLAGMVPVVNTYGPSETTVAVTFHRVEDPLSAAVIGSPLSGNTVYILDAWQQLAPVGVTGQIYIGGVQLSRGYLHQPELTAERFVPDPFSTLPDARMYCTGDLARWMEDGRIEFQGRKDEQVKIRGYRIEPGEIEKVLDRCAPVAQSVVAPGTDRLGNPTLRAYVVLKTPAGRSTVMDWMRSHLPAYMVPAQLVVLEQMPLTSNGKIDRKALPVPLEERPADKTYVAPVTGTQIVLAEIWKELLQLERVGITDNFFELGGHSLLAARVIAAIRNRFNRELPIYELFAHPTIGELSVRLDDDDSAITVPALTVQSRPAHIPLSFTQQRLWFTDKLYGTTQYHLRWIFRIEGGLDVELLETSFREVVQRHEVLRTVIRENEGVAYQLVQPVDSWRVQYFTEADILRKAGSVKAYIDSFLSTPFDLSDDIMLKVLLIQLSEGGYRLVCLAHHIAFDEWSVAILAQELMAFYNGRRGGSKVDLSLLPVQYADYALWQRKYLSAAVLERKLDYWRYQLDGAEPLALLTDKERKTSGGMQAYTCRVMGDAMLKGALNQLAVQEGATLFMVLLSACQVLLYRYTDQEDITVGISSAGRSEQALESLIGFFVNVLPLRSRIEGREGFISILRQVKENALAAYEHQDVPLEKITGENNELFRAVFVLHNAPAAEMLRLEGVDISVEPAGQAAAPFDVSFHMTETADGLYLDLICNSSLYKEDTVRRMARHYFRLLEAVVQDPIAPVGSLDMLDQDEQYRLVRRFNDRASVYPADMPVHRVFEMQAKTTPAAVAVSAGSEEITYGELDKRTGQLACYLVARGVKKGMPVPVYMEKGIDMIVALLGILKAGGYYVPLDPAFPAERIRYMLADTGAVYMIFSGAADDILPERSAVELIDLSEIQYPVMQESLPELAQDGDSLAYMMYTSGSTGQPKGVMITHRNVVSLVKGVDYVQLSPKSVLLSTGAPGFDATTFEYWGMLLNGGRLVCCKPQQLMDAGLLKEEMRHQKVNIMWFTSSWFNQLIDLDIDIFSGLDTVLAGGEKLSEPHVRKLSNAYPHLKIVNGYGPTENTTFSLTCLLDKQALDNHIPIGRPLNNRTAYVLNAWGRVCSPGTIGELYTGGDGVSAGYLNQPALTEEKFIADPFSEKEGARLYRTGDRATWLPDGNVMYLGRMDEQVKIRGFRIEPGEIAAVLLGDAMVKQAVVIVRDYEGSNKKLVAYIVAGEGHSVESIMARLQRQLPEYMVPAAIITLDHIPLTVNGKVNKKALPDPEVPSADQFEVPLSDTEKHVARIWKDLLEVEQVGLNDNFFRLGGDSIRIISLLSKLRKQFACELQIFDVYQTANLAELALLIDNSMAKARQEDSYLPEVEREIMALKQDVLSKLEDTSNVEDVYPMSDIQQGMIYTSNIHPELAIYHDQVVYGPGILLDSVLLESALELMIEKHAMLRTLLDTTLVAEGVQIVLKKIRLPLTYADLQDERGIQQYLADKRSMPFEPAKAPAWRITFCRFHDTSLLLFEFHHAVFDGWSVASFTTELNNLYLDLRRHPGKGALAPLKCTIRDFITESLAEKKKAVNEVFWQEKLEGYVRLDIFTDLEQPCLYTHRYSTGFLQQLEKKTAADGLSVKTVLFGAYLYMLKMLTAENELTVGLVSNTRPMTEDGDKLLGCFLNTLPFRYTAERGPLTWKAYFDILEGELKEMKQRDRTTLADITRMTGEVAANGNPFFDTLFNFTNFHILNSLEAGQGTDVMPGEEYAGDEYAGHFLTNTYFNCSPNISARGLTISYTLRKALRSGKELRELHFLFDAVLQRYLHDDTSVMSPGSIMAEEERENVFHRYGKGTYLPVGEETIVSLFDRQAEKSPDAVALVDGEKQISYAELRRQADRLAGFLQLQSVTRGQLIPLCMDRSHSMIVSILGVLKAGGAYVPMDPSYPSERLAYILKDTGAVIVLADSSYSDLITQLAPDVTVMVPEDIPAEGHNIFFGVLRSDLAYVIYTSGSTGRPKGVLVEHGSIVNFLLHQQQALGITADERILQLTNYCFDPSVEQVFTALLAGATLVLLPSGILPDALLLEQFINMQGITHLHATPGLLSTLPAGSYSTLKRVISAGDVCSPGLAAQWTAICDFYNKYGPTEAAVSVAQYRCSAEQSYVTVPIGKPVSNTVLYVLNKSGEPVPEGVAGELYVGGVQVARGYLNDPVLSAEKFIADPFLPGQRMYRTGDLVRWLPDGNIEYIGRTDDQVKVRGYRVEPGEIAQAVLQQGGVEQCTVIARKDIDGNNQLIAYVVPGDMFDREQLLARLKNRLPHFMIPAFIVSLDSMPLTLNGKVDRRALPPVEQTEGVVTTAPRNELEASLLGIWRRILKHPGIGVNDNFFEAGGHSLLVVRTITAIREELKADISINRFFAHPTVEGISRYLQEHRSEHLQRYPLTAGGRPSMLPLSFAQERLWFIHRLQGSQQYHMPWIFRLEGQLDIPALERAFKVILERHEVLRTVIRETAGSGYQHILLPDDWQMSVLQDIEGEQLNKSISRLSARPFDLQADWMLNVTLFCISDKEHVLLIRLHHIAFDGWSASLLINELVSLYKAFVQGQTATLPILPVQYADYALWQRSYLQEQVLENKLVYWKDKLEGVSTLAMPTDHPRVQVADAAGSFETGLVPLAVADLLRQLSAREGVTLYMTLLAAFKVLLHRYTGQEDICVGTPVANREQKAVESLIGFFVNTLALRSQVPDSLPFNELLQQMRRTCLEAFEHQDTPFEKIVELLAVERDMSHSPLFQVMFVLQNTPEAEAVTLPGLTITPMAQENITAKFELTFSLRETDDGIRIHAEYATSLYNAATVQKLIVHYNNLLVAIAEHPHVAVGRLEMLSVAERKMLLEDFPVSPVSWTASGTWVEQFERQVAAVPERAALLYSGGSMDYSTFNERVNRLAHYLRDRKIYGGRFVAVCMKRSPEMIIALCGILKAGAAYVPVMPDYPQDRIAYILADAAPDMIITDSDSYAGIHQVAPEAAVLNIEKMIWSADAPVTDLQFRPGPEDLAYVIYTSGSSGKPKGVMVEHRSLLNYLLNCLSLYIENDNSVGSLAHLAYTFDASLTALFLPLLAGKAVALAPPASTDVFSEEIFLSNRYDFIKLTPAHLPLLQAVARKQNGISSTSRLVLGGEALYGSQLRELGGLEVINEYGPTEAAVGCCVYSMDTSQAVPSGNIPIGRPLGNVRIYIVNSEVEPVPVGVSGEILIGGVQVARGYLNMDELTSSKFLEDPFLPGARVYRTGDLARWLPDGNIEYLGRIDDQVKINGYRIEPGEIEHVLSGLDFITAACVIVKKDRSGSPYLVAYYVSNGDITAADIREGLLQRLPVYMLPAQLIPLDVLPLTSNGKTDRKLLAEINEDKQESTAVPMGQLEEEIAVLWQDLLGICKPGADANFFTSGGNSLLLVRLLHLLRGESLSLKDLYIHQTIREQAALIAERRLSDGKRTAPGNEHLLLLKPGKPGNPVFIFPGEGGIADGYDELAADIDIEYEVYGIQMPGVYAGEAPFTTIDALALQYIAWMKEVQPVGPYRIVGHSFGGFIACEVAGKLERMGEGPVCTVILDVEARPVRKSIDTLKGKIDLILYIAGNIFNHYRFRDPSLQEELKVLEAGLQDLNTLDSMKAYFIDFITAHIPAQREVLDPLISLFRLQVANAIMPVVLTPAGNTSVLHLIKAADEPLTAARSEEDFGWRTCFSEVISYAVPGTHRSMLKISGHSVGRYLSELLNA</sequence>
<dbReference type="GO" id="GO:0031177">
    <property type="term" value="F:phosphopantetheine binding"/>
    <property type="evidence" value="ECO:0007669"/>
    <property type="project" value="InterPro"/>
</dbReference>
<dbReference type="SMART" id="SM00823">
    <property type="entry name" value="PKS_PP"/>
    <property type="match status" value="4"/>
</dbReference>
<dbReference type="InterPro" id="IPR020845">
    <property type="entry name" value="AMP-binding_CS"/>
</dbReference>
<dbReference type="Gene3D" id="3.40.50.980">
    <property type="match status" value="8"/>
</dbReference>
<evidence type="ECO:0000256" key="3">
    <source>
        <dbReference type="ARBA" id="ARBA00022450"/>
    </source>
</evidence>
<dbReference type="InterPro" id="IPR006162">
    <property type="entry name" value="Ppantetheine_attach_site"/>
</dbReference>
<dbReference type="PROSITE" id="PS50075">
    <property type="entry name" value="CARRIER"/>
    <property type="match status" value="4"/>
</dbReference>
<gene>
    <name evidence="6" type="ORF">GO493_09155</name>
</gene>
<feature type="domain" description="Carrier" evidence="5">
    <location>
        <begin position="1038"/>
        <end position="1113"/>
    </location>
</feature>
<keyword evidence="3" id="KW-0596">Phosphopantetheine</keyword>
<dbReference type="CDD" id="cd19531">
    <property type="entry name" value="LCL_NRPS-like"/>
    <property type="match status" value="3"/>
</dbReference>
<evidence type="ECO:0000259" key="5">
    <source>
        <dbReference type="PROSITE" id="PS50075"/>
    </source>
</evidence>
<dbReference type="Pfam" id="PF00501">
    <property type="entry name" value="AMP-binding"/>
    <property type="match status" value="4"/>
</dbReference>
<reference evidence="6 7" key="1">
    <citation type="submission" date="2019-12" db="EMBL/GenBank/DDBJ databases">
        <title>Chitinophaga sp. strain ysch24 (GDMCC 1.1355), whole genome shotgun sequence.</title>
        <authorList>
            <person name="Zhang X."/>
        </authorList>
    </citation>
    <scope>NUCLEOTIDE SEQUENCE [LARGE SCALE GENOMIC DNA]</scope>
    <source>
        <strain evidence="7">ysch24</strain>
    </source>
</reference>
<comment type="caution">
    <text evidence="6">The sequence shown here is derived from an EMBL/GenBank/DDBJ whole genome shotgun (WGS) entry which is preliminary data.</text>
</comment>
<evidence type="ECO:0000256" key="1">
    <source>
        <dbReference type="ARBA" id="ARBA00001957"/>
    </source>
</evidence>
<dbReference type="FunFam" id="3.40.50.980:FF:000001">
    <property type="entry name" value="Non-ribosomal peptide synthetase"/>
    <property type="match status" value="4"/>
</dbReference>
<dbReference type="Proteomes" id="UP000461730">
    <property type="component" value="Unassembled WGS sequence"/>
</dbReference>
<dbReference type="RefSeq" id="WP_157305845.1">
    <property type="nucleotide sequence ID" value="NZ_WRXN01000003.1"/>
</dbReference>
<dbReference type="InterPro" id="IPR023213">
    <property type="entry name" value="CAT-like_dom_sf"/>
</dbReference>
<feature type="domain" description="Carrier" evidence="5">
    <location>
        <begin position="4186"/>
        <end position="4258"/>
    </location>
</feature>
<dbReference type="FunFam" id="3.30.300.30:FF:000010">
    <property type="entry name" value="Enterobactin synthetase component F"/>
    <property type="match status" value="1"/>
</dbReference>
<dbReference type="GO" id="GO:0072330">
    <property type="term" value="P:monocarboxylic acid biosynthetic process"/>
    <property type="evidence" value="ECO:0007669"/>
    <property type="project" value="UniProtKB-ARBA"/>
</dbReference>
<dbReference type="EMBL" id="WRXN01000003">
    <property type="protein sequence ID" value="MVT08423.1"/>
    <property type="molecule type" value="Genomic_DNA"/>
</dbReference>
<dbReference type="Gene3D" id="2.30.38.10">
    <property type="entry name" value="Luciferase, Domain 3"/>
    <property type="match status" value="4"/>
</dbReference>
<dbReference type="GO" id="GO:0044550">
    <property type="term" value="P:secondary metabolite biosynthetic process"/>
    <property type="evidence" value="ECO:0007669"/>
    <property type="project" value="UniProtKB-ARBA"/>
</dbReference>
<dbReference type="GO" id="GO:0043041">
    <property type="term" value="P:amino acid activation for nonribosomal peptide biosynthetic process"/>
    <property type="evidence" value="ECO:0007669"/>
    <property type="project" value="TreeGrafter"/>
</dbReference>
<dbReference type="NCBIfam" id="NF003417">
    <property type="entry name" value="PRK04813.1"/>
    <property type="match status" value="4"/>
</dbReference>
<dbReference type="CDD" id="cd05930">
    <property type="entry name" value="A_NRPS"/>
    <property type="match status" value="3"/>
</dbReference>
<dbReference type="SUPFAM" id="SSF52777">
    <property type="entry name" value="CoA-dependent acyltransferases"/>
    <property type="match status" value="8"/>
</dbReference>
<dbReference type="Pfam" id="PF00975">
    <property type="entry name" value="Thioesterase"/>
    <property type="match status" value="1"/>
</dbReference>
<keyword evidence="4" id="KW-0597">Phosphoprotein</keyword>
<dbReference type="Gene3D" id="3.40.50.1820">
    <property type="entry name" value="alpha/beta hydrolase"/>
    <property type="match status" value="2"/>
</dbReference>
<dbReference type="InterPro" id="IPR025110">
    <property type="entry name" value="AMP-bd_C"/>
</dbReference>
<dbReference type="InterPro" id="IPR036736">
    <property type="entry name" value="ACP-like_sf"/>
</dbReference>
<dbReference type="GO" id="GO:0003824">
    <property type="term" value="F:catalytic activity"/>
    <property type="evidence" value="ECO:0007669"/>
    <property type="project" value="InterPro"/>
</dbReference>
<dbReference type="SUPFAM" id="SSF47336">
    <property type="entry name" value="ACP-like"/>
    <property type="match status" value="4"/>
</dbReference>
<dbReference type="InterPro" id="IPR000873">
    <property type="entry name" value="AMP-dep_synth/lig_dom"/>
</dbReference>
<dbReference type="Gene3D" id="3.30.559.10">
    <property type="entry name" value="Chloramphenicol acetyltransferase-like domain"/>
    <property type="match status" value="4"/>
</dbReference>
<proteinExistence type="inferred from homology"/>
<keyword evidence="7" id="KW-1185">Reference proteome</keyword>
<dbReference type="InterPro" id="IPR020806">
    <property type="entry name" value="PKS_PP-bd"/>
</dbReference>
<evidence type="ECO:0000313" key="6">
    <source>
        <dbReference type="EMBL" id="MVT08423.1"/>
    </source>
</evidence>
<dbReference type="CDD" id="cd12117">
    <property type="entry name" value="A_NRPS_Srf_like"/>
    <property type="match status" value="1"/>
</dbReference>
<dbReference type="Pfam" id="PF00668">
    <property type="entry name" value="Condensation"/>
    <property type="match status" value="4"/>
</dbReference>
<dbReference type="Pfam" id="PF00550">
    <property type="entry name" value="PP-binding"/>
    <property type="match status" value="4"/>
</dbReference>
<dbReference type="Gene3D" id="1.10.1200.10">
    <property type="entry name" value="ACP-like"/>
    <property type="match status" value="3"/>
</dbReference>
<protein>
    <submittedName>
        <fullName evidence="6">Amino acid adenylation domain-containing protein</fullName>
    </submittedName>
</protein>
<dbReference type="Gene3D" id="3.30.559.30">
    <property type="entry name" value="Nonribosomal peptide synthetase, condensation domain"/>
    <property type="match status" value="4"/>
</dbReference>
<dbReference type="Gene3D" id="3.30.300.30">
    <property type="match status" value="4"/>
</dbReference>
<name>A0A7K1U247_9BACT</name>
<dbReference type="SUPFAM" id="SSF53474">
    <property type="entry name" value="alpha/beta-Hydrolases"/>
    <property type="match status" value="1"/>
</dbReference>
<evidence type="ECO:0000256" key="4">
    <source>
        <dbReference type="ARBA" id="ARBA00022553"/>
    </source>
</evidence>